<proteinExistence type="predicted"/>
<evidence type="ECO:0000313" key="2">
    <source>
        <dbReference type="Proteomes" id="UP000886501"/>
    </source>
</evidence>
<reference evidence="1" key="1">
    <citation type="submission" date="2019-10" db="EMBL/GenBank/DDBJ databases">
        <authorList>
            <consortium name="DOE Joint Genome Institute"/>
            <person name="Kuo A."/>
            <person name="Miyauchi S."/>
            <person name="Kiss E."/>
            <person name="Drula E."/>
            <person name="Kohler A."/>
            <person name="Sanchez-Garcia M."/>
            <person name="Andreopoulos B."/>
            <person name="Barry K.W."/>
            <person name="Bonito G."/>
            <person name="Buee M."/>
            <person name="Carver A."/>
            <person name="Chen C."/>
            <person name="Cichocki N."/>
            <person name="Clum A."/>
            <person name="Culley D."/>
            <person name="Crous P.W."/>
            <person name="Fauchery L."/>
            <person name="Girlanda M."/>
            <person name="Hayes R."/>
            <person name="Keri Z."/>
            <person name="Labutti K."/>
            <person name="Lipzen A."/>
            <person name="Lombard V."/>
            <person name="Magnuson J."/>
            <person name="Maillard F."/>
            <person name="Morin E."/>
            <person name="Murat C."/>
            <person name="Nolan M."/>
            <person name="Ohm R."/>
            <person name="Pangilinan J."/>
            <person name="Pereira M."/>
            <person name="Perotto S."/>
            <person name="Peter M."/>
            <person name="Riley R."/>
            <person name="Sitrit Y."/>
            <person name="Stielow B."/>
            <person name="Szollosi G."/>
            <person name="Zifcakova L."/>
            <person name="Stursova M."/>
            <person name="Spatafora J.W."/>
            <person name="Tedersoo L."/>
            <person name="Vaario L.-M."/>
            <person name="Yamada A."/>
            <person name="Yan M."/>
            <person name="Wang P."/>
            <person name="Xu J."/>
            <person name="Bruns T."/>
            <person name="Baldrian P."/>
            <person name="Vilgalys R."/>
            <person name="Henrissat B."/>
            <person name="Grigoriev I.V."/>
            <person name="Hibbett D."/>
            <person name="Nagy L.G."/>
            <person name="Martin F.M."/>
        </authorList>
    </citation>
    <scope>NUCLEOTIDE SEQUENCE</scope>
    <source>
        <strain evidence="1">P2</strain>
    </source>
</reference>
<gene>
    <name evidence="1" type="ORF">BDM02DRAFT_3177417</name>
</gene>
<dbReference type="Proteomes" id="UP000886501">
    <property type="component" value="Unassembled WGS sequence"/>
</dbReference>
<reference evidence="1" key="2">
    <citation type="journal article" date="2020" name="Nat. Commun.">
        <title>Large-scale genome sequencing of mycorrhizal fungi provides insights into the early evolution of symbiotic traits.</title>
        <authorList>
            <person name="Miyauchi S."/>
            <person name="Kiss E."/>
            <person name="Kuo A."/>
            <person name="Drula E."/>
            <person name="Kohler A."/>
            <person name="Sanchez-Garcia M."/>
            <person name="Morin E."/>
            <person name="Andreopoulos B."/>
            <person name="Barry K.W."/>
            <person name="Bonito G."/>
            <person name="Buee M."/>
            <person name="Carver A."/>
            <person name="Chen C."/>
            <person name="Cichocki N."/>
            <person name="Clum A."/>
            <person name="Culley D."/>
            <person name="Crous P.W."/>
            <person name="Fauchery L."/>
            <person name="Girlanda M."/>
            <person name="Hayes R.D."/>
            <person name="Keri Z."/>
            <person name="LaButti K."/>
            <person name="Lipzen A."/>
            <person name="Lombard V."/>
            <person name="Magnuson J."/>
            <person name="Maillard F."/>
            <person name="Murat C."/>
            <person name="Nolan M."/>
            <person name="Ohm R.A."/>
            <person name="Pangilinan J."/>
            <person name="Pereira M.F."/>
            <person name="Perotto S."/>
            <person name="Peter M."/>
            <person name="Pfister S."/>
            <person name="Riley R."/>
            <person name="Sitrit Y."/>
            <person name="Stielow J.B."/>
            <person name="Szollosi G."/>
            <person name="Zifcakova L."/>
            <person name="Stursova M."/>
            <person name="Spatafora J.W."/>
            <person name="Tedersoo L."/>
            <person name="Vaario L.M."/>
            <person name="Yamada A."/>
            <person name="Yan M."/>
            <person name="Wang P."/>
            <person name="Xu J."/>
            <person name="Bruns T."/>
            <person name="Baldrian P."/>
            <person name="Vilgalys R."/>
            <person name="Dunand C."/>
            <person name="Henrissat B."/>
            <person name="Grigoriev I.V."/>
            <person name="Hibbett D."/>
            <person name="Nagy L.G."/>
            <person name="Martin F.M."/>
        </authorList>
    </citation>
    <scope>NUCLEOTIDE SEQUENCE</scope>
    <source>
        <strain evidence="1">P2</strain>
    </source>
</reference>
<name>A0ACB6ZW85_THEGA</name>
<accession>A0ACB6ZW85</accession>
<sequence length="1237" mass="135379">MVFFGHDSRVRTIGHRLFYRFGLHCATHQIRLILVSAVVITSLFYPALAIYSSSQPQFLARISSRILESVVGEGLSSYLSYHDLHDPWSGYDTLHIREDSVARARCGTEGILRVERLLIHSALPEDAGALNNQILLSTLQLERQIGRTLSTTDMGCLRRSNGSCFVLSPVAFWDYDEEMLLSDEDMLETLQRTSNISIQGIPITPQMVLAGRELDDDSNLNFAMFLVLTYVFHETSCLGSDGHLAWVKAVRQAAGRTGDLTAVTKEPTLLALEYKGSKDTRSSALYTFTWLTYFALLIYAYRMSRTINKLHSRLGVAFTGVIEILVSTITSLSVCALAGFKITMIPWELFPILITFVGIENMFALVDAIYSTPITLPVKDRVAGGLSRAGTSNTLKCCAYNSILGVIAGFSDGAIRQFCAFAVVVLVAHWFLAHTFFVTVLSIDLQRLELDELLQQAPDAAKSDSESQKPSEAATAQNLKGRVNKNVTLLLLLAITAILYYSTQRAGASDTKSPLSRGALSRGKYGAESVPTHSPASSIWRLLNPNDDPLVHLRMEAPTILMLRPDITLSTEPRTYQRARFPVRTIRRVIWLLKIFFGPILATVGLLYGLMLYLLRGVQLLDARHDRPNKGTSECANTEPPVDENVSFATLPRAFPTDVEFIATSDDGRRIAAVGTQNEFIIWNTRDNEHQSYVATDATDLLIQTSSTSSNQATITAITLSGDGSMCAVGTGAGIVLAWSCGKSGVAPVPQLSTGRISFSVTGLQFSAVGSPTGPPRLLATYENGVAIEWWTDGSGYSREITPSRPTLVSRCGIVPSSTGAKHAVAFFMEDGTLELCAVFRDSYPAPDFCVAAGNPLDHVFQVHAANLLIGGQMHSIVVAATRAGVISIWDGETGECITILDDMFGETNSLRLSPVKPKKCQFCGEMIFDSFLLSFSVGQTVVVYRAYLMEGSTRKCSCPQNQPQRAPNVGVDFSPLKKKRSRQSSVASSGSSSPRQTRSRNPSLSGTTTSSGVLPTFPVSGHGVHSRRVGEKDKDSLRRAVELMVLPISSFENEDAERSRSYGHPRTYASLMAGRSHVWENLVVIRVAVANCERGKWEVVDEKVVGLRRRPLKAGKPSEKWGIQLKPGSASGLSPASLERWELWTFDPLVGKTQASSLASLRQEDQGDTTTDFSRFRATFTVQNGIALPEPVPRLPFTRISSFLCRGNRCLAGFGNTIGVIVWNTPQALQRKSSLP</sequence>
<protein>
    <submittedName>
        <fullName evidence="1">Uncharacterized protein</fullName>
    </submittedName>
</protein>
<evidence type="ECO:0000313" key="1">
    <source>
        <dbReference type="EMBL" id="KAF9654080.1"/>
    </source>
</evidence>
<dbReference type="EMBL" id="MU117962">
    <property type="protein sequence ID" value="KAF9654080.1"/>
    <property type="molecule type" value="Genomic_DNA"/>
</dbReference>
<organism evidence="1 2">
    <name type="scientific">Thelephora ganbajun</name>
    <name type="common">Ganba fungus</name>
    <dbReference type="NCBI Taxonomy" id="370292"/>
    <lineage>
        <taxon>Eukaryota</taxon>
        <taxon>Fungi</taxon>
        <taxon>Dikarya</taxon>
        <taxon>Basidiomycota</taxon>
        <taxon>Agaricomycotina</taxon>
        <taxon>Agaricomycetes</taxon>
        <taxon>Thelephorales</taxon>
        <taxon>Thelephoraceae</taxon>
        <taxon>Thelephora</taxon>
    </lineage>
</organism>
<comment type="caution">
    <text evidence="1">The sequence shown here is derived from an EMBL/GenBank/DDBJ whole genome shotgun (WGS) entry which is preliminary data.</text>
</comment>
<keyword evidence="2" id="KW-1185">Reference proteome</keyword>